<dbReference type="RefSeq" id="WP_036957403.1">
    <property type="nucleotide sequence ID" value="NZ_AOSS01000040.1"/>
</dbReference>
<gene>
    <name evidence="3" type="ORF">L860_04325</name>
    <name evidence="2" type="ORF">L860_10395</name>
</gene>
<sequence length="111" mass="12362">MGAIVSIPTLTPEQLSAARDRATQARRARAELKTKVRSGQITLSEGLDEALADDTLSHIKVVDLLKCMPRVGDKRAAEIMERLDIAPNRRIRGLGRHQLDDLRAEFDPARH</sequence>
<dbReference type="GO" id="GO:0003676">
    <property type="term" value="F:nucleic acid binding"/>
    <property type="evidence" value="ECO:0007669"/>
    <property type="project" value="InterPro"/>
</dbReference>
<evidence type="ECO:0000313" key="3">
    <source>
        <dbReference type="EMBL" id="OCT43371.1"/>
    </source>
</evidence>
<dbReference type="Gene3D" id="1.10.8.50">
    <property type="match status" value="1"/>
</dbReference>
<accession>A0A9X5R496</accession>
<dbReference type="InterPro" id="IPR047806">
    <property type="entry name" value="IHF_actinobact"/>
</dbReference>
<evidence type="ECO:0000259" key="1">
    <source>
        <dbReference type="Pfam" id="PF22525"/>
    </source>
</evidence>
<feature type="domain" description="Integration host factor-like helix-two turn-helix" evidence="1">
    <location>
        <begin position="37"/>
        <end position="106"/>
    </location>
</feature>
<organism evidence="3">
    <name type="scientific">Cutibacterium granulosum DSM 20700</name>
    <dbReference type="NCBI Taxonomy" id="1160719"/>
    <lineage>
        <taxon>Bacteria</taxon>
        <taxon>Bacillati</taxon>
        <taxon>Actinomycetota</taxon>
        <taxon>Actinomycetes</taxon>
        <taxon>Propionibacteriales</taxon>
        <taxon>Propionibacteriaceae</taxon>
        <taxon>Cutibacterium</taxon>
    </lineage>
</organism>
<dbReference type="SUPFAM" id="SSF46946">
    <property type="entry name" value="S13-like H2TH domain"/>
    <property type="match status" value="1"/>
</dbReference>
<dbReference type="OrthoDB" id="3197442at2"/>
<dbReference type="EMBL" id="JNBU01000002">
    <property type="protein sequence ID" value="OCT43371.1"/>
    <property type="molecule type" value="Genomic_DNA"/>
</dbReference>
<evidence type="ECO:0000313" key="2">
    <source>
        <dbReference type="EMBL" id="OCT42411.1"/>
    </source>
</evidence>
<comment type="caution">
    <text evidence="3">The sequence shown here is derived from an EMBL/GenBank/DDBJ whole genome shotgun (WGS) entry which is preliminary data.</text>
</comment>
<name>A0A9X5R496_9ACTN</name>
<dbReference type="InterPro" id="IPR010979">
    <property type="entry name" value="Ribosomal_uS13-like_H2TH"/>
</dbReference>
<dbReference type="Pfam" id="PF22525">
    <property type="entry name" value="H2TH_5"/>
    <property type="match status" value="1"/>
</dbReference>
<protein>
    <submittedName>
        <fullName evidence="3">Integration host factor MihF</fullName>
    </submittedName>
</protein>
<reference evidence="3" key="1">
    <citation type="submission" date="2014-05" db="EMBL/GenBank/DDBJ databases">
        <authorList>
            <person name="Jahns A.C."/>
            <person name="Eilers H."/>
            <person name="Alexeyev O.A."/>
        </authorList>
    </citation>
    <scope>NUCLEOTIDE SEQUENCE [LARGE SCALE GENOMIC DNA]</scope>
    <source>
        <strain evidence="3">DSM 20700</strain>
    </source>
</reference>
<dbReference type="AlphaFoldDB" id="A0A9X5R496"/>
<dbReference type="NCBIfam" id="NF041260">
    <property type="entry name" value="actino_IHF"/>
    <property type="match status" value="1"/>
</dbReference>
<proteinExistence type="predicted"/>
<dbReference type="InterPro" id="IPR055201">
    <property type="entry name" value="IHF-like_H2TH"/>
</dbReference>
<dbReference type="EMBL" id="JNBU01000023">
    <property type="protein sequence ID" value="OCT42411.1"/>
    <property type="molecule type" value="Genomic_DNA"/>
</dbReference>